<reference evidence="3" key="1">
    <citation type="journal article" date="2017" name="Nature">
        <title>The sunflower genome provides insights into oil metabolism, flowering and Asterid evolution.</title>
        <authorList>
            <person name="Badouin H."/>
            <person name="Gouzy J."/>
            <person name="Grassa C.J."/>
            <person name="Murat F."/>
            <person name="Staton S.E."/>
            <person name="Cottret L."/>
            <person name="Lelandais-Briere C."/>
            <person name="Owens G.L."/>
            <person name="Carrere S."/>
            <person name="Mayjonade B."/>
            <person name="Legrand L."/>
            <person name="Gill N."/>
            <person name="Kane N.C."/>
            <person name="Bowers J.E."/>
            <person name="Hubner S."/>
            <person name="Bellec A."/>
            <person name="Berard A."/>
            <person name="Berges H."/>
            <person name="Blanchet N."/>
            <person name="Boniface M.C."/>
            <person name="Brunel D."/>
            <person name="Catrice O."/>
            <person name="Chaidir N."/>
            <person name="Claudel C."/>
            <person name="Donnadieu C."/>
            <person name="Faraut T."/>
            <person name="Fievet G."/>
            <person name="Helmstetter N."/>
            <person name="King M."/>
            <person name="Knapp S.J."/>
            <person name="Lai Z."/>
            <person name="Le Paslier M.C."/>
            <person name="Lippi Y."/>
            <person name="Lorenzon L."/>
            <person name="Mandel J.R."/>
            <person name="Marage G."/>
            <person name="Marchand G."/>
            <person name="Marquand E."/>
            <person name="Bret-Mestries E."/>
            <person name="Morien E."/>
            <person name="Nambeesan S."/>
            <person name="Nguyen T."/>
            <person name="Pegot-Espagnet P."/>
            <person name="Pouilly N."/>
            <person name="Raftis F."/>
            <person name="Sallet E."/>
            <person name="Schiex T."/>
            <person name="Thomas J."/>
            <person name="Vandecasteele C."/>
            <person name="Vares D."/>
            <person name="Vear F."/>
            <person name="Vautrin S."/>
            <person name="Crespi M."/>
            <person name="Mangin B."/>
            <person name="Burke J.M."/>
            <person name="Salse J."/>
            <person name="Munos S."/>
            <person name="Vincourt P."/>
            <person name="Rieseberg L.H."/>
            <person name="Langlade N.B."/>
        </authorList>
    </citation>
    <scope>NUCLEOTIDE SEQUENCE [LARGE SCALE GENOMIC DNA]</scope>
    <source>
        <strain evidence="3">cv. SF193</strain>
    </source>
</reference>
<dbReference type="AlphaFoldDB" id="A0A251S1S6"/>
<evidence type="ECO:0000313" key="2">
    <source>
        <dbReference type="EMBL" id="OTF92086.1"/>
    </source>
</evidence>
<dbReference type="InParanoid" id="A0A251S1S6"/>
<organism evidence="2 3">
    <name type="scientific">Helianthus annuus</name>
    <name type="common">Common sunflower</name>
    <dbReference type="NCBI Taxonomy" id="4232"/>
    <lineage>
        <taxon>Eukaryota</taxon>
        <taxon>Viridiplantae</taxon>
        <taxon>Streptophyta</taxon>
        <taxon>Embryophyta</taxon>
        <taxon>Tracheophyta</taxon>
        <taxon>Spermatophyta</taxon>
        <taxon>Magnoliopsida</taxon>
        <taxon>eudicotyledons</taxon>
        <taxon>Gunneridae</taxon>
        <taxon>Pentapetalae</taxon>
        <taxon>asterids</taxon>
        <taxon>campanulids</taxon>
        <taxon>Asterales</taxon>
        <taxon>Asteraceae</taxon>
        <taxon>Asteroideae</taxon>
        <taxon>Heliantheae alliance</taxon>
        <taxon>Heliantheae</taxon>
        <taxon>Helianthus</taxon>
    </lineage>
</organism>
<evidence type="ECO:0000256" key="1">
    <source>
        <dbReference type="SAM" id="MobiDB-lite"/>
    </source>
</evidence>
<proteinExistence type="predicted"/>
<protein>
    <submittedName>
        <fullName evidence="2">Uncharacterized protein</fullName>
    </submittedName>
</protein>
<gene>
    <name evidence="2" type="ORF">HannXRQ_Chr16g0518001</name>
</gene>
<dbReference type="Proteomes" id="UP000215914">
    <property type="component" value="Chromosome 16"/>
</dbReference>
<accession>A0A251S1S6</accession>
<sequence>MGLLETLHCHMEVMQRLPQKSRPLAKKNVRSICFFAKFRAISDQLYRSPHLSITNMSERRDEGCWSWNLLELDARFSERLLFITFLSFCKTVTFCPVISIITPTSFINGKGENTRKFNTTKKMSQLSKGGLCGIHSYLSLLARFHITSYSIEKSSSSTNNIYNKGSKSKHELETEPESRRESFEEPSTFSVVNFPSKNEE</sequence>
<feature type="compositionally biased region" description="Polar residues" evidence="1">
    <location>
        <begin position="191"/>
        <end position="200"/>
    </location>
</feature>
<keyword evidence="3" id="KW-1185">Reference proteome</keyword>
<feature type="compositionally biased region" description="Basic and acidic residues" evidence="1">
    <location>
        <begin position="168"/>
        <end position="183"/>
    </location>
</feature>
<name>A0A251S1S6_HELAN</name>
<feature type="region of interest" description="Disordered" evidence="1">
    <location>
        <begin position="155"/>
        <end position="200"/>
    </location>
</feature>
<evidence type="ECO:0000313" key="3">
    <source>
        <dbReference type="Proteomes" id="UP000215914"/>
    </source>
</evidence>
<dbReference type="EMBL" id="CM007905">
    <property type="protein sequence ID" value="OTF92086.1"/>
    <property type="molecule type" value="Genomic_DNA"/>
</dbReference>